<sequence length="165" mass="18247">MTSPHIQTPCLPSARRDLLRLLPPGGVGTEFVKLPPPLPPQPLGPPRSVPCFFFFLLSFLLPSLPSALFSSGCGRCFRGTVCKGLASSFFLGLIHRHHLHQKSLWCFTLGIITFGGLVCLLSPFLGLCLCAFSRCLYFFFVCLLWVCFVCTGLVRQCCLLGGRWH</sequence>
<feature type="transmembrane region" description="Helical" evidence="1">
    <location>
        <begin position="47"/>
        <end position="69"/>
    </location>
</feature>
<proteinExistence type="predicted"/>
<reference evidence="2" key="1">
    <citation type="journal article" date="2017" name="Parasit. Vectors">
        <title>Sialotranscriptomics of Rhipicephalus zambeziensis reveals intricate expression profiles of secretory proteins and suggests tight temporal transcriptional regulation during blood-feeding.</title>
        <authorList>
            <person name="de Castro M.H."/>
            <person name="de Klerk D."/>
            <person name="Pienaar R."/>
            <person name="Rees D.J.G."/>
            <person name="Mans B.J."/>
        </authorList>
    </citation>
    <scope>NUCLEOTIDE SEQUENCE</scope>
    <source>
        <tissue evidence="2">Salivary glands</tissue>
    </source>
</reference>
<keyword evidence="1" id="KW-0472">Membrane</keyword>
<dbReference type="EMBL" id="GFPF01002055">
    <property type="protein sequence ID" value="MAA13201.1"/>
    <property type="molecule type" value="Transcribed_RNA"/>
</dbReference>
<feature type="transmembrane region" description="Helical" evidence="1">
    <location>
        <begin position="131"/>
        <end position="154"/>
    </location>
</feature>
<organism evidence="2">
    <name type="scientific">Rhipicephalus zambeziensis</name>
    <dbReference type="NCBI Taxonomy" id="60191"/>
    <lineage>
        <taxon>Eukaryota</taxon>
        <taxon>Metazoa</taxon>
        <taxon>Ecdysozoa</taxon>
        <taxon>Arthropoda</taxon>
        <taxon>Chelicerata</taxon>
        <taxon>Arachnida</taxon>
        <taxon>Acari</taxon>
        <taxon>Parasitiformes</taxon>
        <taxon>Ixodida</taxon>
        <taxon>Ixodoidea</taxon>
        <taxon>Ixodidae</taxon>
        <taxon>Rhipicephalinae</taxon>
        <taxon>Rhipicephalus</taxon>
        <taxon>Rhipicephalus</taxon>
    </lineage>
</organism>
<dbReference type="AlphaFoldDB" id="A0A224YFG8"/>
<accession>A0A224YFG8</accession>
<keyword evidence="1" id="KW-1133">Transmembrane helix</keyword>
<name>A0A224YFG8_9ACAR</name>
<evidence type="ECO:0000313" key="2">
    <source>
        <dbReference type="EMBL" id="MAA13201.1"/>
    </source>
</evidence>
<feature type="transmembrane region" description="Helical" evidence="1">
    <location>
        <begin position="104"/>
        <end position="125"/>
    </location>
</feature>
<evidence type="ECO:0000256" key="1">
    <source>
        <dbReference type="SAM" id="Phobius"/>
    </source>
</evidence>
<keyword evidence="1" id="KW-0812">Transmembrane</keyword>
<protein>
    <submittedName>
        <fullName evidence="2">Uncharacterized protein</fullName>
    </submittedName>
</protein>